<evidence type="ECO:0000256" key="2">
    <source>
        <dbReference type="ARBA" id="ARBA00022795"/>
    </source>
</evidence>
<dbReference type="AlphaFoldDB" id="A0A1H9Q433"/>
<keyword evidence="4" id="KW-0966">Cell projection</keyword>
<keyword evidence="4" id="KW-0282">Flagellum</keyword>
<feature type="compositionally biased region" description="Polar residues" evidence="3">
    <location>
        <begin position="10"/>
        <end position="22"/>
    </location>
</feature>
<dbReference type="InterPro" id="IPR005648">
    <property type="entry name" value="FlgD"/>
</dbReference>
<name>A0A1H9Q433_9BACI</name>
<reference evidence="5" key="1">
    <citation type="submission" date="2016-10" db="EMBL/GenBank/DDBJ databases">
        <authorList>
            <person name="de Groot N.N."/>
        </authorList>
    </citation>
    <scope>NUCLEOTIDE SEQUENCE [LARGE SCALE GENOMIC DNA]</scope>
    <source>
        <strain evidence="5">10nlg</strain>
    </source>
</reference>
<protein>
    <submittedName>
        <fullName evidence="4">Flagellar basal-body rod modification protein FlgD</fullName>
    </submittedName>
</protein>
<comment type="similarity">
    <text evidence="1">Belongs to the FlgD family.</text>
</comment>
<dbReference type="NCBIfam" id="NF007197">
    <property type="entry name" value="PRK09618.1"/>
    <property type="match status" value="1"/>
</dbReference>
<gene>
    <name evidence="4" type="ORF">SAMN05444126_102134</name>
</gene>
<keyword evidence="2" id="KW-1005">Bacterial flagellum biogenesis</keyword>
<evidence type="ECO:0000256" key="3">
    <source>
        <dbReference type="SAM" id="MobiDB-lite"/>
    </source>
</evidence>
<evidence type="ECO:0000313" key="5">
    <source>
        <dbReference type="Proteomes" id="UP000199318"/>
    </source>
</evidence>
<evidence type="ECO:0000313" key="4">
    <source>
        <dbReference type="EMBL" id="SER55211.1"/>
    </source>
</evidence>
<feature type="region of interest" description="Disordered" evidence="3">
    <location>
        <begin position="1"/>
        <end position="50"/>
    </location>
</feature>
<accession>A0A1H9Q433</accession>
<dbReference type="STRING" id="1464123.SAMN05444126_102134"/>
<keyword evidence="5" id="KW-1185">Reference proteome</keyword>
<organism evidence="4 5">
    <name type="scientific">Salisediminibacterium halotolerans</name>
    <dbReference type="NCBI Taxonomy" id="517425"/>
    <lineage>
        <taxon>Bacteria</taxon>
        <taxon>Bacillati</taxon>
        <taxon>Bacillota</taxon>
        <taxon>Bacilli</taxon>
        <taxon>Bacillales</taxon>
        <taxon>Bacillaceae</taxon>
        <taxon>Salisediminibacterium</taxon>
    </lineage>
</organism>
<dbReference type="RefSeq" id="WP_242005984.1">
    <property type="nucleotide sequence ID" value="NZ_BJVE01000002.1"/>
</dbReference>
<sequence length="191" mass="21434">MPITGDMNAQPMQSQFGNTQPQGPDVTDSLSYEDYLEQQEQQSGQGDPNLDQDAFLQILMTQLQNQDPLDPMDDKEFVAQMAQFSSMEQMISMNETLTDFVASQEQQQFVSHSDLIGKQVEWERPLTNEEKEEGLSEEEVHLEKNSGLVTAVKFKDGNATLVIDDEKELSTEDILSVQEPAAETAANENQL</sequence>
<dbReference type="Pfam" id="PF03963">
    <property type="entry name" value="FlgD"/>
    <property type="match status" value="1"/>
</dbReference>
<comment type="caution">
    <text evidence="4">The sequence shown here is derived from an EMBL/GenBank/DDBJ whole genome shotgun (WGS) entry which is preliminary data.</text>
</comment>
<keyword evidence="4" id="KW-0969">Cilium</keyword>
<dbReference type="GO" id="GO:0044781">
    <property type="term" value="P:bacterial-type flagellum organization"/>
    <property type="evidence" value="ECO:0007669"/>
    <property type="project" value="UniProtKB-KW"/>
</dbReference>
<dbReference type="Proteomes" id="UP000199318">
    <property type="component" value="Unassembled WGS sequence"/>
</dbReference>
<proteinExistence type="inferred from homology"/>
<evidence type="ECO:0000256" key="1">
    <source>
        <dbReference type="ARBA" id="ARBA00010577"/>
    </source>
</evidence>
<dbReference type="EMBL" id="FOGV01000002">
    <property type="protein sequence ID" value="SER55211.1"/>
    <property type="molecule type" value="Genomic_DNA"/>
</dbReference>